<evidence type="ECO:0000256" key="2">
    <source>
        <dbReference type="ARBA" id="ARBA00022617"/>
    </source>
</evidence>
<evidence type="ECO:0000313" key="9">
    <source>
        <dbReference type="Proteomes" id="UP000663828"/>
    </source>
</evidence>
<dbReference type="InterPro" id="IPR012292">
    <property type="entry name" value="Globin/Proto"/>
</dbReference>
<dbReference type="GO" id="GO:0019825">
    <property type="term" value="F:oxygen binding"/>
    <property type="evidence" value="ECO:0007669"/>
    <property type="project" value="InterPro"/>
</dbReference>
<dbReference type="Gene3D" id="1.10.490.10">
    <property type="entry name" value="Globins"/>
    <property type="match status" value="1"/>
</dbReference>
<dbReference type="InterPro" id="IPR044399">
    <property type="entry name" value="Mb-like_M"/>
</dbReference>
<reference evidence="8" key="1">
    <citation type="submission" date="2021-02" db="EMBL/GenBank/DDBJ databases">
        <authorList>
            <person name="Nowell W R."/>
        </authorList>
    </citation>
    <scope>NUCLEOTIDE SEQUENCE</scope>
</reference>
<name>A0A814SC68_ADIRI</name>
<evidence type="ECO:0000313" key="8">
    <source>
        <dbReference type="EMBL" id="CAF1144431.1"/>
    </source>
</evidence>
<comment type="caution">
    <text evidence="8">The sequence shown here is derived from an EMBL/GenBank/DDBJ whole genome shotgun (WGS) entry which is preliminary data.</text>
</comment>
<feature type="domain" description="Globin" evidence="6">
    <location>
        <begin position="48"/>
        <end position="161"/>
    </location>
</feature>
<dbReference type="GO" id="GO:0020037">
    <property type="term" value="F:heme binding"/>
    <property type="evidence" value="ECO:0007669"/>
    <property type="project" value="InterPro"/>
</dbReference>
<evidence type="ECO:0000256" key="3">
    <source>
        <dbReference type="ARBA" id="ARBA00022723"/>
    </source>
</evidence>
<gene>
    <name evidence="8" type="ORF">EDS130_LOCUS22267</name>
    <name evidence="7" type="ORF">XAT740_LOCUS20026</name>
</gene>
<dbReference type="EMBL" id="CAJNOR010001383">
    <property type="protein sequence ID" value="CAF1133417.1"/>
    <property type="molecule type" value="Genomic_DNA"/>
</dbReference>
<sequence>MGCGASSVEPQESIIAEPSPAVIEFGIVASEVKRTWPDVKKIDRLGEKTFAYLLHRYPEFKPFYRIPEAYKSEAELLDTEEIKEPGERFIRWYEDIIEHSDTKFDEKIHEKAVELNNQGVGRTQVKHYSNSLVHVINYELQQELTTEEKHSWQIFCTKVSNGLAAELSKFPRKSIV</sequence>
<dbReference type="GO" id="GO:0046872">
    <property type="term" value="F:metal ion binding"/>
    <property type="evidence" value="ECO:0007669"/>
    <property type="project" value="UniProtKB-KW"/>
</dbReference>
<dbReference type="SUPFAM" id="SSF46458">
    <property type="entry name" value="Globin-like"/>
    <property type="match status" value="1"/>
</dbReference>
<dbReference type="GO" id="GO:0005344">
    <property type="term" value="F:oxygen carrier activity"/>
    <property type="evidence" value="ECO:0007669"/>
    <property type="project" value="UniProtKB-KW"/>
</dbReference>
<dbReference type="OrthoDB" id="9995648at2759"/>
<keyword evidence="9" id="KW-1185">Reference proteome</keyword>
<protein>
    <recommendedName>
        <fullName evidence="6">Globin domain-containing protein</fullName>
    </recommendedName>
</protein>
<evidence type="ECO:0000313" key="10">
    <source>
        <dbReference type="Proteomes" id="UP000663852"/>
    </source>
</evidence>
<proteinExistence type="inferred from homology"/>
<organism evidence="8 10">
    <name type="scientific">Adineta ricciae</name>
    <name type="common">Rotifer</name>
    <dbReference type="NCBI Taxonomy" id="249248"/>
    <lineage>
        <taxon>Eukaryota</taxon>
        <taxon>Metazoa</taxon>
        <taxon>Spiralia</taxon>
        <taxon>Gnathifera</taxon>
        <taxon>Rotifera</taxon>
        <taxon>Eurotatoria</taxon>
        <taxon>Bdelloidea</taxon>
        <taxon>Adinetida</taxon>
        <taxon>Adinetidae</taxon>
        <taxon>Adineta</taxon>
    </lineage>
</organism>
<keyword evidence="1 5" id="KW-0813">Transport</keyword>
<keyword evidence="3" id="KW-0479">Metal-binding</keyword>
<evidence type="ECO:0000256" key="1">
    <source>
        <dbReference type="ARBA" id="ARBA00022448"/>
    </source>
</evidence>
<dbReference type="Proteomes" id="UP000663852">
    <property type="component" value="Unassembled WGS sequence"/>
</dbReference>
<comment type="similarity">
    <text evidence="5">Belongs to the globin family.</text>
</comment>
<dbReference type="InterPro" id="IPR009050">
    <property type="entry name" value="Globin-like_sf"/>
</dbReference>
<evidence type="ECO:0000259" key="6">
    <source>
        <dbReference type="Pfam" id="PF00042"/>
    </source>
</evidence>
<dbReference type="CDD" id="cd01040">
    <property type="entry name" value="Mb-like"/>
    <property type="match status" value="1"/>
</dbReference>
<dbReference type="EMBL" id="CAJNOJ010000116">
    <property type="protein sequence ID" value="CAF1144431.1"/>
    <property type="molecule type" value="Genomic_DNA"/>
</dbReference>
<dbReference type="Pfam" id="PF00042">
    <property type="entry name" value="Globin"/>
    <property type="match status" value="1"/>
</dbReference>
<dbReference type="AlphaFoldDB" id="A0A814SC68"/>
<evidence type="ECO:0000256" key="5">
    <source>
        <dbReference type="RuleBase" id="RU000356"/>
    </source>
</evidence>
<evidence type="ECO:0000313" key="7">
    <source>
        <dbReference type="EMBL" id="CAF1133417.1"/>
    </source>
</evidence>
<evidence type="ECO:0000256" key="4">
    <source>
        <dbReference type="ARBA" id="ARBA00023004"/>
    </source>
</evidence>
<dbReference type="InterPro" id="IPR000971">
    <property type="entry name" value="Globin"/>
</dbReference>
<dbReference type="Proteomes" id="UP000663828">
    <property type="component" value="Unassembled WGS sequence"/>
</dbReference>
<accession>A0A814SC68</accession>
<keyword evidence="4" id="KW-0408">Iron</keyword>
<keyword evidence="5" id="KW-0561">Oxygen transport</keyword>
<keyword evidence="2 5" id="KW-0349">Heme</keyword>